<gene>
    <name evidence="1" type="primary">DRP4C</name>
    <name evidence="1" type="ORF">MA16_Dca028008</name>
</gene>
<dbReference type="STRING" id="906689.A0A2I0VGE9"/>
<evidence type="ECO:0000313" key="2">
    <source>
        <dbReference type="Proteomes" id="UP000233837"/>
    </source>
</evidence>
<reference evidence="1 2" key="1">
    <citation type="journal article" date="2016" name="Sci. Rep.">
        <title>The Dendrobium catenatum Lindl. genome sequence provides insights into polysaccharide synthase, floral development and adaptive evolution.</title>
        <authorList>
            <person name="Zhang G.Q."/>
            <person name="Xu Q."/>
            <person name="Bian C."/>
            <person name="Tsai W.C."/>
            <person name="Yeh C.M."/>
            <person name="Liu K.W."/>
            <person name="Yoshida K."/>
            <person name="Zhang L.S."/>
            <person name="Chang S.B."/>
            <person name="Chen F."/>
            <person name="Shi Y."/>
            <person name="Su Y.Y."/>
            <person name="Zhang Y.Q."/>
            <person name="Chen L.J."/>
            <person name="Yin Y."/>
            <person name="Lin M."/>
            <person name="Huang H."/>
            <person name="Deng H."/>
            <person name="Wang Z.W."/>
            <person name="Zhu S.L."/>
            <person name="Zhao X."/>
            <person name="Deng C."/>
            <person name="Niu S.C."/>
            <person name="Huang J."/>
            <person name="Wang M."/>
            <person name="Liu G.H."/>
            <person name="Yang H.J."/>
            <person name="Xiao X.J."/>
            <person name="Hsiao Y.Y."/>
            <person name="Wu W.L."/>
            <person name="Chen Y.Y."/>
            <person name="Mitsuda N."/>
            <person name="Ohme-Takagi M."/>
            <person name="Luo Y.B."/>
            <person name="Van de Peer Y."/>
            <person name="Liu Z.J."/>
        </authorList>
    </citation>
    <scope>NUCLEOTIDE SEQUENCE [LARGE SCALE GENOMIC DNA]</scope>
    <source>
        <tissue evidence="1">The whole plant</tissue>
    </source>
</reference>
<protein>
    <submittedName>
        <fullName evidence="1">Dynamin-related protein 4C</fullName>
    </submittedName>
</protein>
<proteinExistence type="predicted"/>
<reference evidence="1 2" key="2">
    <citation type="journal article" date="2017" name="Nature">
        <title>The Apostasia genome and the evolution of orchids.</title>
        <authorList>
            <person name="Zhang G.Q."/>
            <person name="Liu K.W."/>
            <person name="Li Z."/>
            <person name="Lohaus R."/>
            <person name="Hsiao Y.Y."/>
            <person name="Niu S.C."/>
            <person name="Wang J.Y."/>
            <person name="Lin Y.C."/>
            <person name="Xu Q."/>
            <person name="Chen L.J."/>
            <person name="Yoshida K."/>
            <person name="Fujiwara S."/>
            <person name="Wang Z.W."/>
            <person name="Zhang Y.Q."/>
            <person name="Mitsuda N."/>
            <person name="Wang M."/>
            <person name="Liu G.H."/>
            <person name="Pecoraro L."/>
            <person name="Huang H.X."/>
            <person name="Xiao X.J."/>
            <person name="Lin M."/>
            <person name="Wu X.Y."/>
            <person name="Wu W.L."/>
            <person name="Chen Y.Y."/>
            <person name="Chang S.B."/>
            <person name="Sakamoto S."/>
            <person name="Ohme-Takagi M."/>
            <person name="Yagi M."/>
            <person name="Zeng S.J."/>
            <person name="Shen C.Y."/>
            <person name="Yeh C.M."/>
            <person name="Luo Y.B."/>
            <person name="Tsai W.C."/>
            <person name="Van de Peer Y."/>
            <person name="Liu Z.J."/>
        </authorList>
    </citation>
    <scope>NUCLEOTIDE SEQUENCE [LARGE SCALE GENOMIC DNA]</scope>
    <source>
        <tissue evidence="1">The whole plant</tissue>
    </source>
</reference>
<accession>A0A2I0VGE9</accession>
<evidence type="ECO:0000313" key="1">
    <source>
        <dbReference type="EMBL" id="PKU62475.1"/>
    </source>
</evidence>
<sequence length="452" mass="49841">MQDFATTTPPLSRASNLAIPASSVCFPNKPAQPTPLQRDPSAADVNVVEEEQFIRPLQFLHSQLPFDTSHDITQIPPPPANQQPIVHASLERSKIQVSLTLATEPEKATADNNIADKEPFVGPPLPTDLQLPLPLLSGDPKSTIKSNSSTSIASFDSLVGATRESSERQPTLSDITLKLVHHVFSTCGNFPTCESIRMSQQDNCTRERTLTVFTRTNKSSEGLLEKVTADDVNIGLNSETNEEAHVAEKVLAAHPFLSKIDMSLGGIHVLASKLMQTQMQSISKCLPNNVFMEAMPQNPASVANAMRVFMQINSKAKDALRKLLLRREFDAFPNDEQMHGMARLAKNLHAYVTALPNNILTKEAAFLLEVINGFHALSITKKYTNDRKVYGKASRSGTGNVLSAGVKMPSLNYTDKIDPAQCRQAARRNVIDRYDPKFVRQYEEALIREEAD</sequence>
<organism evidence="1 2">
    <name type="scientific">Dendrobium catenatum</name>
    <dbReference type="NCBI Taxonomy" id="906689"/>
    <lineage>
        <taxon>Eukaryota</taxon>
        <taxon>Viridiplantae</taxon>
        <taxon>Streptophyta</taxon>
        <taxon>Embryophyta</taxon>
        <taxon>Tracheophyta</taxon>
        <taxon>Spermatophyta</taxon>
        <taxon>Magnoliopsida</taxon>
        <taxon>Liliopsida</taxon>
        <taxon>Asparagales</taxon>
        <taxon>Orchidaceae</taxon>
        <taxon>Epidendroideae</taxon>
        <taxon>Malaxideae</taxon>
        <taxon>Dendrobiinae</taxon>
        <taxon>Dendrobium</taxon>
    </lineage>
</organism>
<name>A0A2I0VGE9_9ASPA</name>
<dbReference type="Proteomes" id="UP000233837">
    <property type="component" value="Unassembled WGS sequence"/>
</dbReference>
<keyword evidence="2" id="KW-1185">Reference proteome</keyword>
<dbReference type="AlphaFoldDB" id="A0A2I0VGE9"/>
<dbReference type="EMBL" id="KZ504382">
    <property type="protein sequence ID" value="PKU62475.1"/>
    <property type="molecule type" value="Genomic_DNA"/>
</dbReference>